<gene>
    <name evidence="2" type="ORF">TVAG_113530</name>
</gene>
<organism evidence="2 3">
    <name type="scientific">Trichomonas vaginalis (strain ATCC PRA-98 / G3)</name>
    <dbReference type="NCBI Taxonomy" id="412133"/>
    <lineage>
        <taxon>Eukaryota</taxon>
        <taxon>Metamonada</taxon>
        <taxon>Parabasalia</taxon>
        <taxon>Trichomonadida</taxon>
        <taxon>Trichomonadidae</taxon>
        <taxon>Trichomonas</taxon>
    </lineage>
</organism>
<dbReference type="AlphaFoldDB" id="A2DNK6"/>
<keyword evidence="1" id="KW-0175">Coiled coil</keyword>
<name>A2DNK6_TRIV3</name>
<feature type="coiled-coil region" evidence="1">
    <location>
        <begin position="632"/>
        <end position="826"/>
    </location>
</feature>
<keyword evidence="3" id="KW-1185">Reference proteome</keyword>
<dbReference type="Proteomes" id="UP000001542">
    <property type="component" value="Unassembled WGS sequence"/>
</dbReference>
<dbReference type="OMA" id="ASHCINE"/>
<dbReference type="GO" id="GO:0000722">
    <property type="term" value="P:telomere maintenance via recombination"/>
    <property type="evidence" value="ECO:0000318"/>
    <property type="project" value="GO_Central"/>
</dbReference>
<dbReference type="GO" id="GO:0000794">
    <property type="term" value="C:condensed nuclear chromosome"/>
    <property type="evidence" value="ECO:0000318"/>
    <property type="project" value="GO_Central"/>
</dbReference>
<dbReference type="GO" id="GO:0051880">
    <property type="term" value="F:G-quadruplex DNA binding"/>
    <property type="evidence" value="ECO:0000318"/>
    <property type="project" value="GO_Central"/>
</dbReference>
<accession>A2DNK6</accession>
<dbReference type="GO" id="GO:0043047">
    <property type="term" value="F:single-stranded telomeric DNA binding"/>
    <property type="evidence" value="ECO:0000318"/>
    <property type="project" value="GO_Central"/>
</dbReference>
<dbReference type="VEuPathDB" id="TrichDB:TVAG_113530"/>
<reference evidence="2" key="2">
    <citation type="journal article" date="2007" name="Science">
        <title>Draft genome sequence of the sexually transmitted pathogen Trichomonas vaginalis.</title>
        <authorList>
            <person name="Carlton J.M."/>
            <person name="Hirt R.P."/>
            <person name="Silva J.C."/>
            <person name="Delcher A.L."/>
            <person name="Schatz M."/>
            <person name="Zhao Q."/>
            <person name="Wortman J.R."/>
            <person name="Bidwell S.L."/>
            <person name="Alsmark U.C.M."/>
            <person name="Besteiro S."/>
            <person name="Sicheritz-Ponten T."/>
            <person name="Noel C.J."/>
            <person name="Dacks J.B."/>
            <person name="Foster P.G."/>
            <person name="Simillion C."/>
            <person name="Van de Peer Y."/>
            <person name="Miranda-Saavedra D."/>
            <person name="Barton G.J."/>
            <person name="Westrop G.D."/>
            <person name="Mueller S."/>
            <person name="Dessi D."/>
            <person name="Fiori P.L."/>
            <person name="Ren Q."/>
            <person name="Paulsen I."/>
            <person name="Zhang H."/>
            <person name="Bastida-Corcuera F.D."/>
            <person name="Simoes-Barbosa A."/>
            <person name="Brown M.T."/>
            <person name="Hayes R.D."/>
            <person name="Mukherjee M."/>
            <person name="Okumura C.Y."/>
            <person name="Schneider R."/>
            <person name="Smith A.J."/>
            <person name="Vanacova S."/>
            <person name="Villalvazo M."/>
            <person name="Haas B.J."/>
            <person name="Pertea M."/>
            <person name="Feldblyum T.V."/>
            <person name="Utterback T.R."/>
            <person name="Shu C.L."/>
            <person name="Osoegawa K."/>
            <person name="de Jong P.J."/>
            <person name="Hrdy I."/>
            <person name="Horvathova L."/>
            <person name="Zubacova Z."/>
            <person name="Dolezal P."/>
            <person name="Malik S.B."/>
            <person name="Logsdon J.M. Jr."/>
            <person name="Henze K."/>
            <person name="Gupta A."/>
            <person name="Wang C.C."/>
            <person name="Dunne R.L."/>
            <person name="Upcroft J.A."/>
            <person name="Upcroft P."/>
            <person name="White O."/>
            <person name="Salzberg S.L."/>
            <person name="Tang P."/>
            <person name="Chiu C.-H."/>
            <person name="Lee Y.-S."/>
            <person name="Embley T.M."/>
            <person name="Coombs G.H."/>
            <person name="Mottram J.C."/>
            <person name="Tachezy J."/>
            <person name="Fraser-Liggett C.M."/>
            <person name="Johnson P.J."/>
        </authorList>
    </citation>
    <scope>NUCLEOTIDE SEQUENCE [LARGE SCALE GENOMIC DNA]</scope>
    <source>
        <strain evidence="2">G3</strain>
    </source>
</reference>
<dbReference type="GO" id="GO:0003691">
    <property type="term" value="F:double-stranded telomeric DNA binding"/>
    <property type="evidence" value="ECO:0000318"/>
    <property type="project" value="GO_Central"/>
</dbReference>
<evidence type="ECO:0000256" key="1">
    <source>
        <dbReference type="SAM" id="Coils"/>
    </source>
</evidence>
<dbReference type="GO" id="GO:0030870">
    <property type="term" value="C:Mre11 complex"/>
    <property type="evidence" value="ECO:0000318"/>
    <property type="project" value="GO_Central"/>
</dbReference>
<evidence type="ECO:0000313" key="3">
    <source>
        <dbReference type="Proteomes" id="UP000001542"/>
    </source>
</evidence>
<dbReference type="Gene3D" id="1.10.287.1490">
    <property type="match status" value="1"/>
</dbReference>
<dbReference type="SMR" id="A2DNK6"/>
<feature type="coiled-coil region" evidence="1">
    <location>
        <begin position="180"/>
        <end position="258"/>
    </location>
</feature>
<evidence type="ECO:0000313" key="2">
    <source>
        <dbReference type="EMBL" id="EAY18009.1"/>
    </source>
</evidence>
<feature type="coiled-coil region" evidence="1">
    <location>
        <begin position="316"/>
        <end position="452"/>
    </location>
</feature>
<dbReference type="GO" id="GO:0006302">
    <property type="term" value="P:double-strand break repair"/>
    <property type="evidence" value="ECO:0000318"/>
    <property type="project" value="GO_Central"/>
</dbReference>
<dbReference type="RefSeq" id="XP_001578995.1">
    <property type="nucleotide sequence ID" value="XM_001578945.1"/>
</dbReference>
<dbReference type="InParanoid" id="A2DNK6"/>
<dbReference type="EMBL" id="DS113223">
    <property type="protein sequence ID" value="EAY18009.1"/>
    <property type="molecule type" value="Genomic_DNA"/>
</dbReference>
<dbReference type="STRING" id="5722.A2DNK6"/>
<feature type="coiled-coil region" evidence="1">
    <location>
        <begin position="2"/>
        <end position="143"/>
    </location>
</feature>
<dbReference type="GO" id="GO:0007004">
    <property type="term" value="P:telomere maintenance via telomerase"/>
    <property type="evidence" value="ECO:0000318"/>
    <property type="project" value="GO_Central"/>
</dbReference>
<dbReference type="OrthoDB" id="10687719at2759"/>
<reference evidence="2" key="1">
    <citation type="submission" date="2006-10" db="EMBL/GenBank/DDBJ databases">
        <authorList>
            <person name="Amadeo P."/>
            <person name="Zhao Q."/>
            <person name="Wortman J."/>
            <person name="Fraser-Liggett C."/>
            <person name="Carlton J."/>
        </authorList>
    </citation>
    <scope>NUCLEOTIDE SEQUENCE</scope>
    <source>
        <strain evidence="2">G3</strain>
    </source>
</reference>
<sequence>MKGSLEYEIQSLTQENEELRKQLKNLQTQFEKAVSVSSELEETYRKNAELSRALQESEARCADYSKRLEISMKNCEELEKRINQEPRKSPIKPKVEINKSEIIQLNSRIQGYEKQQIEYQEKISAEKKRNQDLQNQLNQIFNTASSYFNSPINDSNSLLLNLIKIPESKQNDQEEYVLAIKKLQSKVKKWKAKYKEQHERYLELQSNRPVAQTTQEFINLNTQISELKMTINSQNEKLKVLNEENSSIKTQNAQLSARIRISEMSKTENKETDEINYLNQINQLKSELNTTKTSYDKSKSKQSELNSQFKKASHCINEQKLAIQAKDNEIETLNSRINQFQSDNKELAAQIKIIDKKLKKSAKQVMEYKGELSEVKKIVQTRDNEIQSLNDEINKLKFEYKGVIGDKDRITEELNKNKIDLYALQSKLKSYQENLNQSKQSEKTEVKVVEKQNHVQIEAIPLNIWSSLDFPREISDSLNTIVRNQILESSSKVKSIFDILTKYYQEKLIKYEKSSEQNALEISDLKKNVNNFAQYLERRFPDLKIDFAALMTSDNARETFSEYIISLFSSLQNLSDHCQEIDAQIVDLYIALDADTYNDAISNAQKLREVAFASKNRIRDLKRDLSQIKSFFKEKTEEYDNITNNLEKDLNNIKSELDKKEIEVQNLNETNRSLKENNEKEINQKALIINDLQAKLSEHESAKSQLLIQNTSMNEMIKTLQDKFKVLTENYKRLSAAKDEMEAQLNQDLKEKEEHFEEQNQMLLKQIKDLTNESSDAIKRLRADLETSETEKDKAVQENITSNLKIKQLESHINAMQNDMQRNMKTLEIQNSMKLKSMQNELLTKINELESSKQSIINSITNNLAPLLATGERLDENALDQTLQGINMRFNHLMIRDKRIRELLNIGPMDSIEDEMIRLFKKQ</sequence>
<dbReference type="GO" id="GO:0070192">
    <property type="term" value="P:chromosome organization involved in meiotic cell cycle"/>
    <property type="evidence" value="ECO:0000318"/>
    <property type="project" value="GO_Central"/>
</dbReference>
<dbReference type="VEuPathDB" id="TrichDB:TVAGG3_0608540"/>
<protein>
    <submittedName>
        <fullName evidence="2">Uncharacterized protein</fullName>
    </submittedName>
</protein>
<dbReference type="KEGG" id="tva:5463513"/>
<proteinExistence type="predicted"/>